<evidence type="ECO:0000313" key="4">
    <source>
        <dbReference type="Proteomes" id="UP001168098"/>
    </source>
</evidence>
<dbReference type="GO" id="GO:0005886">
    <property type="term" value="C:plasma membrane"/>
    <property type="evidence" value="ECO:0007669"/>
    <property type="project" value="TreeGrafter"/>
</dbReference>
<gene>
    <name evidence="3" type="ORF">PVL29_018347</name>
</gene>
<protein>
    <submittedName>
        <fullName evidence="3">Uncharacterized protein</fullName>
    </submittedName>
</protein>
<dbReference type="PANTHER" id="PTHR43337">
    <property type="entry name" value="XANTHINE/URACIL PERMEASE C887.17-RELATED"/>
    <property type="match status" value="1"/>
</dbReference>
<dbReference type="GO" id="GO:0015853">
    <property type="term" value="P:adenine transport"/>
    <property type="evidence" value="ECO:0007669"/>
    <property type="project" value="TreeGrafter"/>
</dbReference>
<reference evidence="3 4" key="1">
    <citation type="journal article" date="2023" name="BMC Biotechnol.">
        <title>Vitis rotundifolia cv Carlos genome sequencing.</title>
        <authorList>
            <person name="Huff M."/>
            <person name="Hulse-Kemp A."/>
            <person name="Scheffler B."/>
            <person name="Youngblood R."/>
            <person name="Simpson S."/>
            <person name="Babiker E."/>
            <person name="Staton M."/>
        </authorList>
    </citation>
    <scope>NUCLEOTIDE SEQUENCE [LARGE SCALE GENOMIC DNA]</scope>
    <source>
        <tissue evidence="3">Leaf</tissue>
    </source>
</reference>
<comment type="caution">
    <text evidence="3">The sequence shown here is derived from an EMBL/GenBank/DDBJ whole genome shotgun (WGS) entry which is preliminary data.</text>
</comment>
<feature type="transmembrane region" description="Helical" evidence="2">
    <location>
        <begin position="7"/>
        <end position="23"/>
    </location>
</feature>
<keyword evidence="2" id="KW-1133">Transmembrane helix</keyword>
<accession>A0AA38Z4U1</accession>
<keyword evidence="1" id="KW-0813">Transport</keyword>
<proteinExistence type="predicted"/>
<evidence type="ECO:0000256" key="1">
    <source>
        <dbReference type="ARBA" id="ARBA00022448"/>
    </source>
</evidence>
<dbReference type="InterPro" id="IPR045018">
    <property type="entry name" value="Azg-like"/>
</dbReference>
<name>A0AA38Z4U1_VITRO</name>
<evidence type="ECO:0000313" key="3">
    <source>
        <dbReference type="EMBL" id="KAJ9682411.1"/>
    </source>
</evidence>
<organism evidence="3 4">
    <name type="scientific">Vitis rotundifolia</name>
    <name type="common">Muscadine grape</name>
    <dbReference type="NCBI Taxonomy" id="103349"/>
    <lineage>
        <taxon>Eukaryota</taxon>
        <taxon>Viridiplantae</taxon>
        <taxon>Streptophyta</taxon>
        <taxon>Embryophyta</taxon>
        <taxon>Tracheophyta</taxon>
        <taxon>Spermatophyta</taxon>
        <taxon>Magnoliopsida</taxon>
        <taxon>eudicotyledons</taxon>
        <taxon>Gunneridae</taxon>
        <taxon>Pentapetalae</taxon>
        <taxon>rosids</taxon>
        <taxon>Vitales</taxon>
        <taxon>Vitaceae</taxon>
        <taxon>Viteae</taxon>
        <taxon>Vitis</taxon>
    </lineage>
</organism>
<sequence length="61" mass="6639">MVKNVKGAMIYGIVFITAVSWFRNTKVTAFPHTAAGTLYSMAHFAGFLALFLQVTTSPSIL</sequence>
<feature type="transmembrane region" description="Helical" evidence="2">
    <location>
        <begin position="29"/>
        <end position="52"/>
    </location>
</feature>
<evidence type="ECO:0000256" key="2">
    <source>
        <dbReference type="SAM" id="Phobius"/>
    </source>
</evidence>
<keyword evidence="2" id="KW-0812">Transmembrane</keyword>
<dbReference type="Proteomes" id="UP001168098">
    <property type="component" value="Unassembled WGS sequence"/>
</dbReference>
<dbReference type="PANTHER" id="PTHR43337:SF19">
    <property type="entry name" value="ADENINE_GUANINE PERMEASE AZG1"/>
    <property type="match status" value="1"/>
</dbReference>
<dbReference type="GO" id="GO:0005345">
    <property type="term" value="F:purine nucleobase transmembrane transporter activity"/>
    <property type="evidence" value="ECO:0007669"/>
    <property type="project" value="TreeGrafter"/>
</dbReference>
<keyword evidence="4" id="KW-1185">Reference proteome</keyword>
<keyword evidence="2" id="KW-0472">Membrane</keyword>
<dbReference type="AlphaFoldDB" id="A0AA38Z4U1"/>
<dbReference type="GO" id="GO:0015854">
    <property type="term" value="P:guanine transport"/>
    <property type="evidence" value="ECO:0007669"/>
    <property type="project" value="TreeGrafter"/>
</dbReference>
<dbReference type="EMBL" id="JARBHA010000014">
    <property type="protein sequence ID" value="KAJ9682411.1"/>
    <property type="molecule type" value="Genomic_DNA"/>
</dbReference>